<evidence type="ECO:0000313" key="2">
    <source>
        <dbReference type="Proteomes" id="UP000630097"/>
    </source>
</evidence>
<proteinExistence type="predicted"/>
<dbReference type="EMBL" id="BONV01000015">
    <property type="protein sequence ID" value="GIG80587.1"/>
    <property type="molecule type" value="Genomic_DNA"/>
</dbReference>
<sequence length="103" mass="11142">MQGIGFTDAIADEALGKIEHVLRSELRQVPPPVVTFHRPVIVPEAIYLPAQPAAAIQNLRTTCRTAIASVHPIDPESLPYRPHVSVAYVNADSPTEHIAQAST</sequence>
<organism evidence="1 2">
    <name type="scientific">Planotetraspora kaengkrachanensis</name>
    <dbReference type="NCBI Taxonomy" id="575193"/>
    <lineage>
        <taxon>Bacteria</taxon>
        <taxon>Bacillati</taxon>
        <taxon>Actinomycetota</taxon>
        <taxon>Actinomycetes</taxon>
        <taxon>Streptosporangiales</taxon>
        <taxon>Streptosporangiaceae</taxon>
        <taxon>Planotetraspora</taxon>
    </lineage>
</organism>
<dbReference type="AlphaFoldDB" id="A0A8J3LXX0"/>
<protein>
    <recommendedName>
        <fullName evidence="3">2'-5' RNA ligase family protein</fullName>
    </recommendedName>
</protein>
<accession>A0A8J3LXX0</accession>
<gene>
    <name evidence="1" type="ORF">Pka01_37140</name>
</gene>
<dbReference type="SUPFAM" id="SSF55144">
    <property type="entry name" value="LigT-like"/>
    <property type="match status" value="1"/>
</dbReference>
<evidence type="ECO:0000313" key="1">
    <source>
        <dbReference type="EMBL" id="GIG80587.1"/>
    </source>
</evidence>
<reference evidence="1 2" key="1">
    <citation type="submission" date="2021-01" db="EMBL/GenBank/DDBJ databases">
        <title>Whole genome shotgun sequence of Planotetraspora kaengkrachanensis NBRC 104272.</title>
        <authorList>
            <person name="Komaki H."/>
            <person name="Tamura T."/>
        </authorList>
    </citation>
    <scope>NUCLEOTIDE SEQUENCE [LARGE SCALE GENOMIC DNA]</scope>
    <source>
        <strain evidence="1 2">NBRC 104272</strain>
    </source>
</reference>
<name>A0A8J3LXX0_9ACTN</name>
<evidence type="ECO:0008006" key="3">
    <source>
        <dbReference type="Google" id="ProtNLM"/>
    </source>
</evidence>
<dbReference type="Proteomes" id="UP000630097">
    <property type="component" value="Unassembled WGS sequence"/>
</dbReference>
<comment type="caution">
    <text evidence="1">The sequence shown here is derived from an EMBL/GenBank/DDBJ whole genome shotgun (WGS) entry which is preliminary data.</text>
</comment>
<dbReference type="Pfam" id="PF13563">
    <property type="entry name" value="2_5_RNA_ligase2"/>
    <property type="match status" value="1"/>
</dbReference>
<keyword evidence="2" id="KW-1185">Reference proteome</keyword>
<dbReference type="Gene3D" id="3.90.1140.10">
    <property type="entry name" value="Cyclic phosphodiesterase"/>
    <property type="match status" value="1"/>
</dbReference>
<dbReference type="InterPro" id="IPR009097">
    <property type="entry name" value="Cyclic_Pdiesterase"/>
</dbReference>